<dbReference type="InterPro" id="IPR050834">
    <property type="entry name" value="Glycosyltransf_2"/>
</dbReference>
<feature type="domain" description="Glycosyltransferase 2-like" evidence="1">
    <location>
        <begin position="9"/>
        <end position="169"/>
    </location>
</feature>
<dbReference type="RefSeq" id="WP_083624932.1">
    <property type="nucleotide sequence ID" value="NZ_LR734878.1"/>
</dbReference>
<organism evidence="2 3">
    <name type="scientific">Planktothrix serta PCC 8927</name>
    <dbReference type="NCBI Taxonomy" id="671068"/>
    <lineage>
        <taxon>Bacteria</taxon>
        <taxon>Bacillati</taxon>
        <taxon>Cyanobacteriota</taxon>
        <taxon>Cyanophyceae</taxon>
        <taxon>Oscillatoriophycideae</taxon>
        <taxon>Oscillatoriales</taxon>
        <taxon>Microcoleaceae</taxon>
        <taxon>Planktothrix</taxon>
    </lineage>
</organism>
<dbReference type="GO" id="GO:0016740">
    <property type="term" value="F:transferase activity"/>
    <property type="evidence" value="ECO:0007669"/>
    <property type="project" value="UniProtKB-KW"/>
</dbReference>
<dbReference type="SUPFAM" id="SSF53756">
    <property type="entry name" value="UDP-Glycosyltransferase/glycogen phosphorylase"/>
    <property type="match status" value="1"/>
</dbReference>
<evidence type="ECO:0000313" key="2">
    <source>
        <dbReference type="EMBL" id="VXD22702.1"/>
    </source>
</evidence>
<dbReference type="Pfam" id="PF00535">
    <property type="entry name" value="Glycos_transf_2"/>
    <property type="match status" value="2"/>
</dbReference>
<evidence type="ECO:0000313" key="3">
    <source>
        <dbReference type="Proteomes" id="UP000184550"/>
    </source>
</evidence>
<protein>
    <submittedName>
        <fullName evidence="2">Glycosyl transferase</fullName>
    </submittedName>
</protein>
<keyword evidence="3" id="KW-1185">Reference proteome</keyword>
<dbReference type="PANTHER" id="PTHR43685">
    <property type="entry name" value="GLYCOSYLTRANSFERASE"/>
    <property type="match status" value="1"/>
</dbReference>
<comment type="caution">
    <text evidence="2">The sequence shown here is derived from an EMBL/GenBank/DDBJ whole genome shotgun (WGS) entry which is preliminary data.</text>
</comment>
<dbReference type="InterPro" id="IPR029044">
    <property type="entry name" value="Nucleotide-diphossugar_trans"/>
</dbReference>
<dbReference type="OrthoDB" id="440227at2"/>
<keyword evidence="2" id="KW-0808">Transferase</keyword>
<dbReference type="Gene3D" id="3.40.50.2000">
    <property type="entry name" value="Glycogen Phosphorylase B"/>
    <property type="match status" value="2"/>
</dbReference>
<gene>
    <name evidence="2" type="ORF">PL8927_760012</name>
</gene>
<reference evidence="2" key="1">
    <citation type="submission" date="2019-10" db="EMBL/GenBank/DDBJ databases">
        <authorList>
            <consortium name="Genoscope - CEA"/>
            <person name="William W."/>
        </authorList>
    </citation>
    <scope>NUCLEOTIDE SEQUENCE [LARGE SCALE GENOMIC DNA]</scope>
    <source>
        <strain evidence="2">BBR_PRJEB10992</strain>
    </source>
</reference>
<dbReference type="PANTHER" id="PTHR43685:SF11">
    <property type="entry name" value="GLYCOSYLTRANSFERASE TAGX-RELATED"/>
    <property type="match status" value="1"/>
</dbReference>
<dbReference type="AlphaFoldDB" id="A0A7Z9BX21"/>
<proteinExistence type="predicted"/>
<feature type="domain" description="Glycosyltransferase 2-like" evidence="1">
    <location>
        <begin position="338"/>
        <end position="496"/>
    </location>
</feature>
<dbReference type="InterPro" id="IPR001173">
    <property type="entry name" value="Glyco_trans_2-like"/>
</dbReference>
<name>A0A7Z9BX21_9CYAN</name>
<dbReference type="SUPFAM" id="SSF53448">
    <property type="entry name" value="Nucleotide-diphospho-sugar transferases"/>
    <property type="match status" value="2"/>
</dbReference>
<dbReference type="EMBL" id="CZCU02000153">
    <property type="protein sequence ID" value="VXD22702.1"/>
    <property type="molecule type" value="Genomic_DNA"/>
</dbReference>
<dbReference type="Pfam" id="PF13692">
    <property type="entry name" value="Glyco_trans_1_4"/>
    <property type="match status" value="1"/>
</dbReference>
<dbReference type="CDD" id="cd00761">
    <property type="entry name" value="Glyco_tranf_GTA_type"/>
    <property type="match status" value="1"/>
</dbReference>
<dbReference type="Proteomes" id="UP000184550">
    <property type="component" value="Unassembled WGS sequence"/>
</dbReference>
<sequence>MSSVFSQVSVIIPVYNGDRYLSQAIDSVLSQTYSNYEIIIVDDGSTDNTSEIIQHYVESCQDSSLIRYIFQSNQGVAAARNRGIEEARGELIALLDQDDVFLPKKLEHQVACFEANPNVAIVNSGWRLIDHNNNKISDIEPWHNLPNLTLETWITRTPILPSALMFRRSAWQQIGGFDSRFNGVDDVDFIWRLALHEYSAIWLTEITVNYRQHEETVSNQKARERANLMIDLHDKFFSQPNLSTEVRKLEKIARYESLTWMAWHLYHTDHPQQMAEFLQQSLPYTPYTVAITISDWVHRFIGYCRGYGYEFNFKIFYNLPEWKQLIAEINPQNKPRVSVIIPAYNCDQYIEQCVKSVLEQTYTDYEVIVIDDGSQDQTQQILKPYFPVIKYIYQENQGAAKARNQGCEIAQGEFLAFLDADDFFLPQKLADQVAFLDNNPAIDLVQSGWYCVNQEGQNWTAITPWNTAPELNLETWILHKCVRPSCLILRREWWEKVGGFDHHYPPTEDLDFVLRLSLMGCKTAWLKEIHAGYRQHDKNLMSGGLKVIKNTEMIMDNFFNHPNLPNKILRLRRKESYDRWVWLAWRMYRDGYHNLMIECLEKSIEYTFFPLTETISHWLDAFQNIASDYGEKVDTYALINSQEWKSVIDKIMNPKLSTQSKPTLTSSPNKPHILLMNTDDPGIGGLAQYDHLILCELAKLGYRVTAVRPQHDNPLVEGEKDLGIQQYWLEYSTSQDLPRILRNTQDAETLYNEIKPDFIIFSDGWPYSHFAAKQVAIQRNIPYIIALGLAMPEHIDFTMGDGVPYSKGVLYQYGLARTFNTAAYEHIRILQDQFGLPKDKGNMVYYGRSEQYFAPPNLATRQRLRQEIGIPEEGIMCLTTARLAPIKGHRFQLEAIAQLKHTSIWEKLYFVWAGTGQGSDHDLESELKQKVEDLGVSDRVIFLGQRWDIPDWLDACDIFILTSLAEAAPSFAIMEAMAKGLPIIASAAGGIPEGLGDTGKLLTDPNIDPQKTVNELVQTLQELAVNPLLLSKMGVASKQRAEELFKEDRMLKQTLTIIQQALEAEFDSNFANQPQIKKGIKQLNQQLNYASCLWNAWFAYTQNNQTDMLKYLQASLKVSTSEFITETLLDWIEDFVRLSTYKNQPLNTLTITQSSQWKYLMETLLGIHS</sequence>
<evidence type="ECO:0000259" key="1">
    <source>
        <dbReference type="Pfam" id="PF00535"/>
    </source>
</evidence>
<dbReference type="Gene3D" id="3.90.550.10">
    <property type="entry name" value="Spore Coat Polysaccharide Biosynthesis Protein SpsA, Chain A"/>
    <property type="match status" value="2"/>
</dbReference>
<dbReference type="CDD" id="cd03801">
    <property type="entry name" value="GT4_PimA-like"/>
    <property type="match status" value="1"/>
</dbReference>
<accession>A0A7Z9BX21</accession>